<dbReference type="InterPro" id="IPR043128">
    <property type="entry name" value="Rev_trsase/Diguanyl_cyclase"/>
</dbReference>
<dbReference type="CDD" id="cd09274">
    <property type="entry name" value="RNase_HI_RT_Ty3"/>
    <property type="match status" value="1"/>
</dbReference>
<evidence type="ECO:0000256" key="5">
    <source>
        <dbReference type="ARBA" id="ARBA00023268"/>
    </source>
</evidence>
<sequence length="1363" mass="154754">MASCFQTFGEGASTNRPPLFAGENYPFWKIRMQIFLESQDKGILDATLNGPYVPTKTVDEETVLKPFTEWTVDENSKAQYDVKARNIIASTLTIDELFRISQCKSAKEMWDILTSEGNVEGDVNARKGHVEEGTVRNDMCNRKQPDRDKANHDLILQFQTANNDRMDQMQKLLDSLTHGDNRHIDASNSTGSSLLVTPSASAVPLRNISLGFPHFDGTTPVLEWIFKAEQFFNYHHTPDQERVEIASIHFEKDVIPWFQIFGSDLMRALESHFGPSPFDSPIAELFKLYQSGTVSEYYLKFMALANRSEGLTDSAVLNCFLSGLNRDIKRDVVAQCPANLLRAKKYAPVLHQRSTTYTHRYSPLSSTSANLTAAKNTVKQALPPLLPTPTSPPLCHSTVKKITPAEMQLRRDKGLCYFCDEKFIFNHKCANRQLLMLHVEEEDFDHDNDTENLQSVIHTTSEDGLEDTHHLSLNAMKGGSGVGTIRFVAHVNTLPVTVLVDGGSSDNFLQPRIAKFLKLDIEPTPLFKVMVGNGRYMQAEGFIKALNIQVQGARFEFPVFLLPISGTYLILGANWLKTIGSHIADYDALQLKFLHEGKFITLQGTSDSSPTQAHLHHIRRMVNTDSIVEIFSMQLLEDSPSQSPMCALPVDVAPDLALLLRNYNSIFNVLTPLPPPRFQDHSIPLMEGSQPVKVKPYRYPHSQKAEIEKLVQGMLEEGIIQPSKSPFSSPIILVKKKDGSWRVCTDYRALNAITIKDTFPIPTLYLRSGYHQILLNLTDRYKTAFRTHHGHYEWLVMSFGLTNAPASFQSLMNEIFKAYLRKFVSNNYMPDYRNAHLGVREIDYLGHTLSGTGVAMETSKLEAVKQWPLPTTVKQLRGFLGLTGYYRRFVKGYATIVAPLTDLLKKESFQWNLNASIAFDKLKDALTSAHVLAIPNFNESFVLETDASGSGIGAVLSQSHHPVAYFSKKLSPRMQKQSIYIREFYAITEALAKFRHYLLGHKFIIKTDQKSLKALLEQQLQTPKQQQWLPKFLGYDFTIQYKPGKENIPADALSRSCLMAWSESNFKWLEQIAQMTIADAELNKLLLQHTQGILPAHKFVVKDGIVFKRGRLMIPADMRLRNQILQEFHDSKVGGHASTTKTIAGICKQFYWPKMQEDIKQYIRKCSIFQQAKVITTIAREDIAMDFITNLPPSHGFSTIMVVIDRLSKFGHFIPLKTDYNSKTVAEAFINNVAKIHGFPRTIFSDRDRIFISSFWQHLFKAQGTTLAMSLAYHPQSDGQTEILNKTLEMYLRCYVFENPKLWYPMLPWAQYWYNSSYHHSIKMTPFKAVFGREPPGVIPYEVDTKDPPSIQESLSNRDELLQ</sequence>
<dbReference type="Gene3D" id="3.10.20.370">
    <property type="match status" value="1"/>
</dbReference>
<dbReference type="Pfam" id="PF17919">
    <property type="entry name" value="RT_RNaseH_2"/>
    <property type="match status" value="1"/>
</dbReference>
<dbReference type="InterPro" id="IPR043502">
    <property type="entry name" value="DNA/RNA_pol_sf"/>
</dbReference>
<keyword evidence="4" id="KW-0255">Endonuclease</keyword>
<dbReference type="Proteomes" id="UP001374535">
    <property type="component" value="Chromosome 3"/>
</dbReference>
<evidence type="ECO:0000259" key="7">
    <source>
        <dbReference type="PROSITE" id="PS50994"/>
    </source>
</evidence>
<dbReference type="InterPro" id="IPR021109">
    <property type="entry name" value="Peptidase_aspartic_dom_sf"/>
</dbReference>
<keyword evidence="2" id="KW-0548">Nucleotidyltransferase</keyword>
<dbReference type="Gene3D" id="3.30.70.270">
    <property type="match status" value="2"/>
</dbReference>
<dbReference type="InterPro" id="IPR001584">
    <property type="entry name" value="Integrase_cat-core"/>
</dbReference>
<dbReference type="GO" id="GO:0003676">
    <property type="term" value="F:nucleic acid binding"/>
    <property type="evidence" value="ECO:0007669"/>
    <property type="project" value="InterPro"/>
</dbReference>
<evidence type="ECO:0000313" key="8">
    <source>
        <dbReference type="EMBL" id="WVZ17930.1"/>
    </source>
</evidence>
<dbReference type="InterPro" id="IPR041588">
    <property type="entry name" value="Integrase_H2C2"/>
</dbReference>
<dbReference type="SUPFAM" id="SSF53098">
    <property type="entry name" value="Ribonuclease H-like"/>
    <property type="match status" value="1"/>
</dbReference>
<feature type="domain" description="Integrase catalytic" evidence="7">
    <location>
        <begin position="1175"/>
        <end position="1334"/>
    </location>
</feature>
<dbReference type="SUPFAM" id="SSF50630">
    <property type="entry name" value="Acid proteases"/>
    <property type="match status" value="1"/>
</dbReference>
<evidence type="ECO:0000256" key="2">
    <source>
        <dbReference type="ARBA" id="ARBA00022695"/>
    </source>
</evidence>
<keyword evidence="1" id="KW-0808">Transferase</keyword>
<dbReference type="FunFam" id="3.30.70.270:FF:000020">
    <property type="entry name" value="Transposon Tf2-6 polyprotein-like Protein"/>
    <property type="match status" value="1"/>
</dbReference>
<feature type="region of interest" description="Disordered" evidence="6">
    <location>
        <begin position="1342"/>
        <end position="1363"/>
    </location>
</feature>
<dbReference type="GO" id="GO:0016779">
    <property type="term" value="F:nucleotidyltransferase activity"/>
    <property type="evidence" value="ECO:0007669"/>
    <property type="project" value="UniProtKB-KW"/>
</dbReference>
<dbReference type="InterPro" id="IPR000477">
    <property type="entry name" value="RT_dom"/>
</dbReference>
<keyword evidence="3" id="KW-0540">Nuclease</keyword>
<dbReference type="InterPro" id="IPR041577">
    <property type="entry name" value="RT_RNaseH_2"/>
</dbReference>
<dbReference type="InterPro" id="IPR036397">
    <property type="entry name" value="RNaseH_sf"/>
</dbReference>
<dbReference type="Gene3D" id="3.30.420.10">
    <property type="entry name" value="Ribonuclease H-like superfamily/Ribonuclease H"/>
    <property type="match status" value="1"/>
</dbReference>
<gene>
    <name evidence="8" type="ORF">V8G54_010912</name>
</gene>
<dbReference type="GO" id="GO:0004519">
    <property type="term" value="F:endonuclease activity"/>
    <property type="evidence" value="ECO:0007669"/>
    <property type="project" value="UniProtKB-KW"/>
</dbReference>
<keyword evidence="4" id="KW-0378">Hydrolase</keyword>
<dbReference type="Gene3D" id="2.40.70.10">
    <property type="entry name" value="Acid Proteases"/>
    <property type="match status" value="1"/>
</dbReference>
<evidence type="ECO:0000256" key="3">
    <source>
        <dbReference type="ARBA" id="ARBA00022722"/>
    </source>
</evidence>
<dbReference type="CDD" id="cd00303">
    <property type="entry name" value="retropepsin_like"/>
    <property type="match status" value="1"/>
</dbReference>
<dbReference type="FunFam" id="3.10.10.10:FF:000002">
    <property type="entry name" value="Retrovirus-related Pol polyprotein from transposon 17.6-like protein"/>
    <property type="match status" value="1"/>
</dbReference>
<protein>
    <recommendedName>
        <fullName evidence="7">Integrase catalytic domain-containing protein</fullName>
    </recommendedName>
</protein>
<dbReference type="FunFam" id="1.10.340.70:FF:000001">
    <property type="entry name" value="Retrovirus-related Pol polyprotein from transposon gypsy-like Protein"/>
    <property type="match status" value="1"/>
</dbReference>
<dbReference type="PROSITE" id="PS50994">
    <property type="entry name" value="INTEGRASE"/>
    <property type="match status" value="1"/>
</dbReference>
<evidence type="ECO:0000256" key="4">
    <source>
        <dbReference type="ARBA" id="ARBA00022759"/>
    </source>
</evidence>
<dbReference type="EMBL" id="CP144698">
    <property type="protein sequence ID" value="WVZ17930.1"/>
    <property type="molecule type" value="Genomic_DNA"/>
</dbReference>
<evidence type="ECO:0000256" key="6">
    <source>
        <dbReference type="SAM" id="MobiDB-lite"/>
    </source>
</evidence>
<dbReference type="PANTHER" id="PTHR37984">
    <property type="entry name" value="PROTEIN CBG26694"/>
    <property type="match status" value="1"/>
</dbReference>
<dbReference type="Gene3D" id="3.10.10.10">
    <property type="entry name" value="HIV Type 1 Reverse Transcriptase, subunit A, domain 1"/>
    <property type="match status" value="1"/>
</dbReference>
<dbReference type="InterPro" id="IPR012337">
    <property type="entry name" value="RNaseH-like_sf"/>
</dbReference>
<organism evidence="8 9">
    <name type="scientific">Vigna mungo</name>
    <name type="common">Black gram</name>
    <name type="synonym">Phaseolus mungo</name>
    <dbReference type="NCBI Taxonomy" id="3915"/>
    <lineage>
        <taxon>Eukaryota</taxon>
        <taxon>Viridiplantae</taxon>
        <taxon>Streptophyta</taxon>
        <taxon>Embryophyta</taxon>
        <taxon>Tracheophyta</taxon>
        <taxon>Spermatophyta</taxon>
        <taxon>Magnoliopsida</taxon>
        <taxon>eudicotyledons</taxon>
        <taxon>Gunneridae</taxon>
        <taxon>Pentapetalae</taxon>
        <taxon>rosids</taxon>
        <taxon>fabids</taxon>
        <taxon>Fabales</taxon>
        <taxon>Fabaceae</taxon>
        <taxon>Papilionoideae</taxon>
        <taxon>50 kb inversion clade</taxon>
        <taxon>NPAAA clade</taxon>
        <taxon>indigoferoid/millettioid clade</taxon>
        <taxon>Phaseoleae</taxon>
        <taxon>Vigna</taxon>
    </lineage>
</organism>
<evidence type="ECO:0000256" key="1">
    <source>
        <dbReference type="ARBA" id="ARBA00022679"/>
    </source>
</evidence>
<dbReference type="InterPro" id="IPR050951">
    <property type="entry name" value="Retrovirus_Pol_polyprotein"/>
</dbReference>
<dbReference type="Pfam" id="PF00078">
    <property type="entry name" value="RVT_1"/>
    <property type="match status" value="1"/>
</dbReference>
<dbReference type="GO" id="GO:0015074">
    <property type="term" value="P:DNA integration"/>
    <property type="evidence" value="ECO:0007669"/>
    <property type="project" value="InterPro"/>
</dbReference>
<accession>A0AAQ3NXZ4</accession>
<dbReference type="CDD" id="cd01647">
    <property type="entry name" value="RT_LTR"/>
    <property type="match status" value="1"/>
</dbReference>
<dbReference type="Pfam" id="PF17921">
    <property type="entry name" value="Integrase_H2C2"/>
    <property type="match status" value="1"/>
</dbReference>
<reference evidence="8 9" key="1">
    <citation type="journal article" date="2023" name="Life. Sci Alliance">
        <title>Evolutionary insights into 3D genome organization and epigenetic landscape of Vigna mungo.</title>
        <authorList>
            <person name="Junaid A."/>
            <person name="Singh B."/>
            <person name="Bhatia S."/>
        </authorList>
    </citation>
    <scope>NUCLEOTIDE SEQUENCE [LARGE SCALE GENOMIC DNA]</scope>
    <source>
        <strain evidence="8">Urdbean</strain>
    </source>
</reference>
<evidence type="ECO:0000313" key="9">
    <source>
        <dbReference type="Proteomes" id="UP001374535"/>
    </source>
</evidence>
<proteinExistence type="predicted"/>
<keyword evidence="9" id="KW-1185">Reference proteome</keyword>
<keyword evidence="5" id="KW-0511">Multifunctional enzyme</keyword>
<dbReference type="FunFam" id="3.10.20.370:FF:000001">
    <property type="entry name" value="Retrovirus-related Pol polyprotein from transposon 17.6-like protein"/>
    <property type="match status" value="1"/>
</dbReference>
<dbReference type="Pfam" id="PF13975">
    <property type="entry name" value="gag-asp_proteas"/>
    <property type="match status" value="1"/>
</dbReference>
<name>A0AAQ3NXZ4_VIGMU</name>
<dbReference type="Gene3D" id="1.10.340.70">
    <property type="match status" value="1"/>
</dbReference>
<dbReference type="PANTHER" id="PTHR37984:SF5">
    <property type="entry name" value="PROTEIN NYNRIN-LIKE"/>
    <property type="match status" value="1"/>
</dbReference>
<dbReference type="SUPFAM" id="SSF56672">
    <property type="entry name" value="DNA/RNA polymerases"/>
    <property type="match status" value="1"/>
</dbReference>